<dbReference type="PANTHER" id="PTHR43332:SF1">
    <property type="entry name" value="TRANSPORT PERMEASE PROTEIN"/>
    <property type="match status" value="1"/>
</dbReference>
<protein>
    <recommendedName>
        <fullName evidence="5">Transport permease protein</fullName>
    </recommendedName>
</protein>
<keyword evidence="3 5" id="KW-1133">Transmembrane helix</keyword>
<evidence type="ECO:0000256" key="3">
    <source>
        <dbReference type="ARBA" id="ARBA00022989"/>
    </source>
</evidence>
<evidence type="ECO:0000256" key="5">
    <source>
        <dbReference type="RuleBase" id="RU361157"/>
    </source>
</evidence>
<comment type="similarity">
    <text evidence="5">Belongs to the ABC-2 integral membrane protein family.</text>
</comment>
<keyword evidence="5" id="KW-1003">Cell membrane</keyword>
<dbReference type="RefSeq" id="WP_167229249.1">
    <property type="nucleotide sequence ID" value="NZ_JAAQPH010000023.1"/>
</dbReference>
<comment type="caution">
    <text evidence="7">The sequence shown here is derived from an EMBL/GenBank/DDBJ whole genome shotgun (WGS) entry which is preliminary data.</text>
</comment>
<keyword evidence="8" id="KW-1185">Reference proteome</keyword>
<organism evidence="7 8">
    <name type="scientific">Pelagibius litoralis</name>
    <dbReference type="NCBI Taxonomy" id="374515"/>
    <lineage>
        <taxon>Bacteria</taxon>
        <taxon>Pseudomonadati</taxon>
        <taxon>Pseudomonadota</taxon>
        <taxon>Alphaproteobacteria</taxon>
        <taxon>Rhodospirillales</taxon>
        <taxon>Rhodovibrionaceae</taxon>
        <taxon>Pelagibius</taxon>
    </lineage>
</organism>
<keyword evidence="2 5" id="KW-0812">Transmembrane</keyword>
<dbReference type="PANTHER" id="PTHR43332">
    <property type="entry name" value="INNER MEMBRANE TRANSPORT PERMEASE YADH-RELATED"/>
    <property type="match status" value="1"/>
</dbReference>
<dbReference type="GO" id="GO:0043190">
    <property type="term" value="C:ATP-binding cassette (ABC) transporter complex"/>
    <property type="evidence" value="ECO:0007669"/>
    <property type="project" value="InterPro"/>
</dbReference>
<evidence type="ECO:0000313" key="7">
    <source>
        <dbReference type="EMBL" id="NIA71530.1"/>
    </source>
</evidence>
<reference evidence="7" key="1">
    <citation type="submission" date="2020-03" db="EMBL/GenBank/DDBJ databases">
        <title>Genome of Pelagibius litoralis DSM 21314T.</title>
        <authorList>
            <person name="Wang G."/>
        </authorList>
    </citation>
    <scope>NUCLEOTIDE SEQUENCE</scope>
    <source>
        <strain evidence="7">DSM 21314</strain>
    </source>
</reference>
<accession>A0A967F252</accession>
<dbReference type="Proteomes" id="UP000761264">
    <property type="component" value="Unassembled WGS sequence"/>
</dbReference>
<dbReference type="GO" id="GO:0140359">
    <property type="term" value="F:ABC-type transporter activity"/>
    <property type="evidence" value="ECO:0007669"/>
    <property type="project" value="InterPro"/>
</dbReference>
<feature type="transmembrane region" description="Helical" evidence="5">
    <location>
        <begin position="198"/>
        <end position="217"/>
    </location>
</feature>
<dbReference type="InterPro" id="IPR047817">
    <property type="entry name" value="ABC2_TM_bact-type"/>
</dbReference>
<feature type="domain" description="ABC transmembrane type-2" evidence="6">
    <location>
        <begin position="50"/>
        <end position="279"/>
    </location>
</feature>
<keyword evidence="4 5" id="KW-0472">Membrane</keyword>
<dbReference type="PRINTS" id="PR00164">
    <property type="entry name" value="ABC2TRNSPORT"/>
</dbReference>
<sequence>MSGPHTVAPQTVASKALLSFRAWRPPSYRRFNGRGFWTHYYHRGVLRFFRFGLELLVGPLVSSLLFVMVFAVAQNERAAMVPGIDLIQFIVPGIILYGIAHTAFENAAAMLVFEKMEGMITDVQMAPLSPLELLAGYALSSATCGLSVGLLVGGAAAIFVDFSSFDASLVLGFAVATALFFGLLGTVVGLWAERWDHYSAVEGFVVVPLGLLSGTFFSIERLPEAFREWIFYNPVFYAIDGFRAGLIGHAESSHSVGFAVLGGLILGLALLGWRLFAVGYKIKP</sequence>
<dbReference type="InterPro" id="IPR000412">
    <property type="entry name" value="ABC_2_transport"/>
</dbReference>
<feature type="transmembrane region" description="Helical" evidence="5">
    <location>
        <begin position="256"/>
        <end position="276"/>
    </location>
</feature>
<comment type="caution">
    <text evidence="5">Lacks conserved residue(s) required for the propagation of feature annotation.</text>
</comment>
<dbReference type="InterPro" id="IPR013525">
    <property type="entry name" value="ABC2_TM"/>
</dbReference>
<proteinExistence type="inferred from homology"/>
<dbReference type="EMBL" id="JAAQPH010000023">
    <property type="protein sequence ID" value="NIA71530.1"/>
    <property type="molecule type" value="Genomic_DNA"/>
</dbReference>
<feature type="transmembrane region" description="Helical" evidence="5">
    <location>
        <begin position="133"/>
        <end position="160"/>
    </location>
</feature>
<keyword evidence="5" id="KW-0813">Transport</keyword>
<evidence type="ECO:0000259" key="6">
    <source>
        <dbReference type="PROSITE" id="PS51012"/>
    </source>
</evidence>
<feature type="transmembrane region" description="Helical" evidence="5">
    <location>
        <begin position="167"/>
        <end position="192"/>
    </location>
</feature>
<dbReference type="Pfam" id="PF01061">
    <property type="entry name" value="ABC2_membrane"/>
    <property type="match status" value="1"/>
</dbReference>
<gene>
    <name evidence="7" type="ORF">HBA54_23340</name>
</gene>
<dbReference type="AlphaFoldDB" id="A0A967F252"/>
<evidence type="ECO:0000256" key="4">
    <source>
        <dbReference type="ARBA" id="ARBA00023136"/>
    </source>
</evidence>
<evidence type="ECO:0000256" key="1">
    <source>
        <dbReference type="ARBA" id="ARBA00004141"/>
    </source>
</evidence>
<name>A0A967F252_9PROT</name>
<feature type="transmembrane region" description="Helical" evidence="5">
    <location>
        <begin position="51"/>
        <end position="73"/>
    </location>
</feature>
<dbReference type="PROSITE" id="PS51012">
    <property type="entry name" value="ABC_TM2"/>
    <property type="match status" value="1"/>
</dbReference>
<comment type="subcellular location">
    <subcellularLocation>
        <location evidence="5">Cell inner membrane</location>
        <topology evidence="5">Multi-pass membrane protein</topology>
    </subcellularLocation>
    <subcellularLocation>
        <location evidence="1">Membrane</location>
        <topology evidence="1">Multi-pass membrane protein</topology>
    </subcellularLocation>
</comment>
<dbReference type="InterPro" id="IPR052522">
    <property type="entry name" value="ABC-2_transport_permease"/>
</dbReference>
<evidence type="ECO:0000256" key="2">
    <source>
        <dbReference type="ARBA" id="ARBA00022692"/>
    </source>
</evidence>
<evidence type="ECO:0000313" key="8">
    <source>
        <dbReference type="Proteomes" id="UP000761264"/>
    </source>
</evidence>